<sequence>MTKAELETLSERWRNKSESALERYQETGTQRYYREYCNAEDLADALKMAADAADAHADNIHTKAQLANFAYKAWLIEHTEEAEKAKKTEELLTELISYGVMKGVIRNDE</sequence>
<evidence type="ECO:0000313" key="1">
    <source>
        <dbReference type="EMBL" id="DAE04022.1"/>
    </source>
</evidence>
<reference evidence="1" key="1">
    <citation type="journal article" date="2021" name="Proc. Natl. Acad. Sci. U.S.A.">
        <title>A Catalog of Tens of Thousands of Viruses from Human Metagenomes Reveals Hidden Associations with Chronic Diseases.</title>
        <authorList>
            <person name="Tisza M.J."/>
            <person name="Buck C.B."/>
        </authorList>
    </citation>
    <scope>NUCLEOTIDE SEQUENCE</scope>
    <source>
        <strain evidence="1">CtsGI2</strain>
    </source>
</reference>
<protein>
    <submittedName>
        <fullName evidence="1">Uncharacterized protein</fullName>
    </submittedName>
</protein>
<dbReference type="EMBL" id="BK015382">
    <property type="protein sequence ID" value="DAE04022.1"/>
    <property type="molecule type" value="Genomic_DNA"/>
</dbReference>
<organism evidence="1">
    <name type="scientific">Myoviridae sp. ctsGI2</name>
    <dbReference type="NCBI Taxonomy" id="2825188"/>
    <lineage>
        <taxon>Viruses</taxon>
        <taxon>Duplodnaviria</taxon>
        <taxon>Heunggongvirae</taxon>
        <taxon>Uroviricota</taxon>
        <taxon>Caudoviricetes</taxon>
    </lineage>
</organism>
<proteinExistence type="predicted"/>
<name>A0A8S5PAC5_9CAUD</name>
<accession>A0A8S5PAC5</accession>